<protein>
    <submittedName>
        <fullName evidence="1">Uncharacterized protein</fullName>
    </submittedName>
</protein>
<dbReference type="AlphaFoldDB" id="E6PPQ4"/>
<dbReference type="EMBL" id="CABM01000036">
    <property type="protein sequence ID" value="CBH96908.1"/>
    <property type="molecule type" value="Genomic_DNA"/>
</dbReference>
<sequence>MPDPLRLWHLTLVVASVAKFPAIVAADPSPFPRCPLAPIAINVSDLCAHWDVHGNVQVWADDRVVSTLEVLQRGAPQSLPSAADRVERMARDPAYRFAILALVHGCVQPVRHAEPPAS</sequence>
<name>E6PPQ4_9ZZZZ</name>
<comment type="caution">
    <text evidence="1">The sequence shown here is derived from an EMBL/GenBank/DDBJ whole genome shotgun (WGS) entry which is preliminary data.</text>
</comment>
<proteinExistence type="predicted"/>
<evidence type="ECO:0000313" key="1">
    <source>
        <dbReference type="EMBL" id="CBH96908.1"/>
    </source>
</evidence>
<reference evidence="1" key="1">
    <citation type="submission" date="2009-10" db="EMBL/GenBank/DDBJ databases">
        <title>Diversity of trophic interactions inside an arsenic-rich microbial ecosystem.</title>
        <authorList>
            <person name="Bertin P.N."/>
            <person name="Heinrich-Salmeron A."/>
            <person name="Pelletier E."/>
            <person name="Goulhen-Chollet F."/>
            <person name="Arsene-Ploetze F."/>
            <person name="Gallien S."/>
            <person name="Calteau A."/>
            <person name="Vallenet D."/>
            <person name="Casiot C."/>
            <person name="Chane-Woon-Ming B."/>
            <person name="Giloteaux L."/>
            <person name="Barakat M."/>
            <person name="Bonnefoy V."/>
            <person name="Bruneel O."/>
            <person name="Chandler M."/>
            <person name="Cleiss J."/>
            <person name="Duran R."/>
            <person name="Elbaz-Poulichet F."/>
            <person name="Fonknechten N."/>
            <person name="Lauga B."/>
            <person name="Mornico D."/>
            <person name="Ortet P."/>
            <person name="Schaeffer C."/>
            <person name="Siguier P."/>
            <person name="Alexander Thil Smith A."/>
            <person name="Van Dorsselaer A."/>
            <person name="Weissenbach J."/>
            <person name="Medigue C."/>
            <person name="Le Paslier D."/>
        </authorList>
    </citation>
    <scope>NUCLEOTIDE SEQUENCE</scope>
</reference>
<organism evidence="1">
    <name type="scientific">mine drainage metagenome</name>
    <dbReference type="NCBI Taxonomy" id="410659"/>
    <lineage>
        <taxon>unclassified sequences</taxon>
        <taxon>metagenomes</taxon>
        <taxon>ecological metagenomes</taxon>
    </lineage>
</organism>
<accession>E6PPQ4</accession>
<gene>
    <name evidence="1" type="ORF">CARN2_1538</name>
</gene>